<evidence type="ECO:0000313" key="2">
    <source>
        <dbReference type="EMBL" id="KAG1342419.1"/>
    </source>
</evidence>
<keyword evidence="3" id="KW-1185">Reference proteome</keyword>
<proteinExistence type="predicted"/>
<dbReference type="PANTHER" id="PTHR34950">
    <property type="entry name" value="OS04G0457400 PROTEIN"/>
    <property type="match status" value="1"/>
</dbReference>
<feature type="compositionally biased region" description="Basic and acidic residues" evidence="1">
    <location>
        <begin position="24"/>
        <end position="40"/>
    </location>
</feature>
<feature type="region of interest" description="Disordered" evidence="1">
    <location>
        <begin position="24"/>
        <end position="43"/>
    </location>
</feature>
<evidence type="ECO:0000313" key="3">
    <source>
        <dbReference type="Proteomes" id="UP000797356"/>
    </source>
</evidence>
<dbReference type="PANTHER" id="PTHR34950:SF2">
    <property type="entry name" value="OS10G0364900 PROTEIN"/>
    <property type="match status" value="1"/>
</dbReference>
<protein>
    <submittedName>
        <fullName evidence="2">Uncharacterized protein</fullName>
    </submittedName>
</protein>
<reference evidence="2" key="2">
    <citation type="submission" date="2019-07" db="EMBL/GenBank/DDBJ databases">
        <authorList>
            <person name="Yang Y."/>
            <person name="Bocs S."/>
            <person name="Baudouin L."/>
        </authorList>
    </citation>
    <scope>NUCLEOTIDE SEQUENCE</scope>
    <source>
        <tissue evidence="2">Spear leaf of Hainan Tall coconut</tissue>
    </source>
</reference>
<organism evidence="2 3">
    <name type="scientific">Cocos nucifera</name>
    <name type="common">Coconut palm</name>
    <dbReference type="NCBI Taxonomy" id="13894"/>
    <lineage>
        <taxon>Eukaryota</taxon>
        <taxon>Viridiplantae</taxon>
        <taxon>Streptophyta</taxon>
        <taxon>Embryophyta</taxon>
        <taxon>Tracheophyta</taxon>
        <taxon>Spermatophyta</taxon>
        <taxon>Magnoliopsida</taxon>
        <taxon>Liliopsida</taxon>
        <taxon>Arecaceae</taxon>
        <taxon>Arecoideae</taxon>
        <taxon>Cocoseae</taxon>
        <taxon>Attaleinae</taxon>
        <taxon>Cocos</taxon>
    </lineage>
</organism>
<dbReference type="AlphaFoldDB" id="A0A8K0N1P9"/>
<evidence type="ECO:0000256" key="1">
    <source>
        <dbReference type="SAM" id="MobiDB-lite"/>
    </source>
</evidence>
<dbReference type="EMBL" id="CM017876">
    <property type="protein sequence ID" value="KAG1342419.1"/>
    <property type="molecule type" value="Genomic_DNA"/>
</dbReference>
<reference evidence="2" key="1">
    <citation type="journal article" date="2017" name="Gigascience">
        <title>The genome draft of coconut (Cocos nucifera).</title>
        <authorList>
            <person name="Xiao Y."/>
            <person name="Xu P."/>
            <person name="Fan H."/>
            <person name="Baudouin L."/>
            <person name="Xia W."/>
            <person name="Bocs S."/>
            <person name="Xu J."/>
            <person name="Li Q."/>
            <person name="Guo A."/>
            <person name="Zhou L."/>
            <person name="Li J."/>
            <person name="Wu Y."/>
            <person name="Ma Z."/>
            <person name="Armero A."/>
            <person name="Issali A.E."/>
            <person name="Liu N."/>
            <person name="Peng M."/>
            <person name="Yang Y."/>
        </authorList>
    </citation>
    <scope>NUCLEOTIDE SEQUENCE</scope>
    <source>
        <tissue evidence="2">Spear leaf of Hainan Tall coconut</tissue>
    </source>
</reference>
<comment type="caution">
    <text evidence="2">The sequence shown here is derived from an EMBL/GenBank/DDBJ whole genome shotgun (WGS) entry which is preliminary data.</text>
</comment>
<dbReference type="Proteomes" id="UP000797356">
    <property type="component" value="Chromosome 5"/>
</dbReference>
<sequence length="73" mass="8097">MASMMGGDFAQAYVMRKLHKEKMKRMEEEMGGKKSKEKKPNKGIFFGLRKKVHPNGLSSLENGCNAGDAAVVH</sequence>
<name>A0A8K0N1P9_COCNU</name>
<accession>A0A8K0N1P9</accession>
<gene>
    <name evidence="2" type="ORF">COCNU_05G006480</name>
</gene>